<evidence type="ECO:0000256" key="11">
    <source>
        <dbReference type="ARBA" id="ARBA00030835"/>
    </source>
</evidence>
<dbReference type="NCBIfam" id="TIGR02541">
    <property type="entry name" value="flagell_FlgJ"/>
    <property type="match status" value="1"/>
</dbReference>
<keyword evidence="10" id="KW-0961">Cell wall biogenesis/degradation</keyword>
<keyword evidence="9" id="KW-0326">Glycosidase</keyword>
<dbReference type="GO" id="GO:0071555">
    <property type="term" value="P:cell wall organization"/>
    <property type="evidence" value="ECO:0007669"/>
    <property type="project" value="UniProtKB-KW"/>
</dbReference>
<evidence type="ECO:0000256" key="7">
    <source>
        <dbReference type="ARBA" id="ARBA00022795"/>
    </source>
</evidence>
<dbReference type="InterPro" id="IPR013377">
    <property type="entry name" value="FlgJ"/>
</dbReference>
<dbReference type="GO" id="GO:0016798">
    <property type="term" value="F:hydrolase activity, acting on glycosyl bonds"/>
    <property type="evidence" value="ECO:0007669"/>
    <property type="project" value="UniProtKB-KW"/>
</dbReference>
<dbReference type="Pfam" id="PF01832">
    <property type="entry name" value="Glucosaminidase"/>
    <property type="match status" value="1"/>
</dbReference>
<proteinExistence type="inferred from homology"/>
<comment type="similarity">
    <text evidence="3">In the N-terminal section; belongs to the FlgJ family.</text>
</comment>
<evidence type="ECO:0000313" key="14">
    <source>
        <dbReference type="Proteomes" id="UP001169862"/>
    </source>
</evidence>
<dbReference type="RefSeq" id="WP_075171248.1">
    <property type="nucleotide sequence ID" value="NZ_JAGDZI010000023.1"/>
</dbReference>
<dbReference type="Gene3D" id="1.10.530.10">
    <property type="match status" value="1"/>
</dbReference>
<evidence type="ECO:0000256" key="1">
    <source>
        <dbReference type="ARBA" id="ARBA00002954"/>
    </source>
</evidence>
<dbReference type="SMART" id="SM00047">
    <property type="entry name" value="LYZ2"/>
    <property type="match status" value="1"/>
</dbReference>
<comment type="caution">
    <text evidence="13">The sequence shown here is derived from an EMBL/GenBank/DDBJ whole genome shotgun (WGS) entry which is preliminary data.</text>
</comment>
<dbReference type="FunFam" id="2.10.70.40:FF:000001">
    <property type="entry name" value="Flagellar assembly peptidoglycan hydrolase FlgJ"/>
    <property type="match status" value="1"/>
</dbReference>
<reference evidence="13" key="1">
    <citation type="submission" date="2023-07" db="EMBL/GenBank/DDBJ databases">
        <title>Genome content predicts the carbon catabolic preferences of heterotrophic bacteria.</title>
        <authorList>
            <person name="Gralka M."/>
        </authorList>
    </citation>
    <scope>NUCLEOTIDE SEQUENCE</scope>
    <source>
        <strain evidence="13">I2M16</strain>
    </source>
</reference>
<dbReference type="AlphaFoldDB" id="A0AAW7XLX1"/>
<keyword evidence="7" id="KW-1005">Bacterial flagellum biogenesis</keyword>
<feature type="domain" description="Mannosyl-glycoprotein endo-beta-N-acetylglucosamidase-like" evidence="12">
    <location>
        <begin position="189"/>
        <end position="348"/>
    </location>
</feature>
<evidence type="ECO:0000256" key="5">
    <source>
        <dbReference type="ARBA" id="ARBA00013433"/>
    </source>
</evidence>
<dbReference type="GO" id="GO:0042597">
    <property type="term" value="C:periplasmic space"/>
    <property type="evidence" value="ECO:0007669"/>
    <property type="project" value="UniProtKB-SubCell"/>
</dbReference>
<evidence type="ECO:0000313" key="13">
    <source>
        <dbReference type="EMBL" id="MDO6455263.1"/>
    </source>
</evidence>
<dbReference type="Proteomes" id="UP001169862">
    <property type="component" value="Unassembled WGS sequence"/>
</dbReference>
<keyword evidence="13" id="KW-0966">Cell projection</keyword>
<organism evidence="13 14">
    <name type="scientific">Neptunomonas phycophila</name>
    <dbReference type="NCBI Taxonomy" id="1572645"/>
    <lineage>
        <taxon>Bacteria</taxon>
        <taxon>Pseudomonadati</taxon>
        <taxon>Pseudomonadota</taxon>
        <taxon>Gammaproteobacteria</taxon>
        <taxon>Oceanospirillales</taxon>
        <taxon>Oceanospirillaceae</taxon>
        <taxon>Neptunomonas</taxon>
    </lineage>
</organism>
<evidence type="ECO:0000256" key="9">
    <source>
        <dbReference type="ARBA" id="ARBA00023295"/>
    </source>
</evidence>
<dbReference type="Pfam" id="PF10135">
    <property type="entry name" value="Rod-binding"/>
    <property type="match status" value="1"/>
</dbReference>
<dbReference type="InterPro" id="IPR019301">
    <property type="entry name" value="Flagellar_prot_FlgJ_N"/>
</dbReference>
<dbReference type="PANTHER" id="PTHR33308:SF9">
    <property type="entry name" value="PEPTIDOGLYCAN HYDROLASE FLGJ"/>
    <property type="match status" value="1"/>
</dbReference>
<keyword evidence="13" id="KW-0969">Cilium</keyword>
<evidence type="ECO:0000256" key="6">
    <source>
        <dbReference type="ARBA" id="ARBA00022764"/>
    </source>
</evidence>
<accession>A0AAW7XLX1</accession>
<evidence type="ECO:0000256" key="3">
    <source>
        <dbReference type="ARBA" id="ARBA00006880"/>
    </source>
</evidence>
<keyword evidence="13" id="KW-0282">Flagellum</keyword>
<dbReference type="InterPro" id="IPR002901">
    <property type="entry name" value="MGlyc_endo_b_GlcNAc-like_dom"/>
</dbReference>
<protein>
    <recommendedName>
        <fullName evidence="5">Peptidoglycan hydrolase FlgJ</fullName>
    </recommendedName>
    <alternativeName>
        <fullName evidence="11">Muramidase FlgJ</fullName>
    </alternativeName>
</protein>
<evidence type="ECO:0000256" key="8">
    <source>
        <dbReference type="ARBA" id="ARBA00022801"/>
    </source>
</evidence>
<dbReference type="SUPFAM" id="SSF53955">
    <property type="entry name" value="Lysozyme-like"/>
    <property type="match status" value="1"/>
</dbReference>
<evidence type="ECO:0000256" key="2">
    <source>
        <dbReference type="ARBA" id="ARBA00004418"/>
    </source>
</evidence>
<comment type="function">
    <text evidence="1">Flagellum-specific muramidase which hydrolyzes the peptidoglycan layer to assemble the rod structure in the periplasmic space.</text>
</comment>
<keyword evidence="8 13" id="KW-0378">Hydrolase</keyword>
<name>A0AAW7XLX1_9GAMM</name>
<dbReference type="GO" id="GO:0004040">
    <property type="term" value="F:amidase activity"/>
    <property type="evidence" value="ECO:0007669"/>
    <property type="project" value="InterPro"/>
</dbReference>
<dbReference type="GO" id="GO:0044780">
    <property type="term" value="P:bacterial-type flagellum assembly"/>
    <property type="evidence" value="ECO:0007669"/>
    <property type="project" value="InterPro"/>
</dbReference>
<evidence type="ECO:0000256" key="4">
    <source>
        <dbReference type="ARBA" id="ARBA00007974"/>
    </source>
</evidence>
<sequence length="349" mass="38672">MAINSTSNTDPGFYTDLNSLQKIKNQSKTDSPEALRQVAQQFEQMFLKMLMTSMRDANEAFGSDDVFNSSQVRFYQDMMDSQVTLELSQGGSGVGLTDVLVRQLSQQFDIRMDSDKEDQTGDVSESERLLNRAFSVGAMNASSQVLGQIQSKLTDQEPGVTPVDKTVEALAQSVASSDEPAENLPDRFNSPEEFVEALLPLAEKMAGELGVDPKVLVAQAALETGWGKYVIKESDGSSSYNLFNIKAGRSWDGDRAQVSTLEYRDGIAQKERADFRSYGSYQESFRDYVDFLKNSTRYQQALNVADSPLQYLQELQQAGYATDPAYADKINSIFENRILSMAQAATKEG</sequence>
<evidence type="ECO:0000256" key="10">
    <source>
        <dbReference type="ARBA" id="ARBA00023316"/>
    </source>
</evidence>
<dbReference type="EMBL" id="JAUOPG010000014">
    <property type="protein sequence ID" value="MDO6455263.1"/>
    <property type="molecule type" value="Genomic_DNA"/>
</dbReference>
<dbReference type="PANTHER" id="PTHR33308">
    <property type="entry name" value="PEPTIDOGLYCAN HYDROLASE FLGJ"/>
    <property type="match status" value="1"/>
</dbReference>
<dbReference type="InterPro" id="IPR051056">
    <property type="entry name" value="Glycosyl_Hydrolase_73"/>
</dbReference>
<dbReference type="GO" id="GO:0071973">
    <property type="term" value="P:bacterial-type flagellum-dependent cell motility"/>
    <property type="evidence" value="ECO:0007669"/>
    <property type="project" value="TreeGrafter"/>
</dbReference>
<comment type="subcellular location">
    <subcellularLocation>
        <location evidence="2">Periplasm</location>
    </subcellularLocation>
</comment>
<dbReference type="InterPro" id="IPR023346">
    <property type="entry name" value="Lysozyme-like_dom_sf"/>
</dbReference>
<evidence type="ECO:0000259" key="12">
    <source>
        <dbReference type="SMART" id="SM00047"/>
    </source>
</evidence>
<keyword evidence="6" id="KW-0574">Periplasm</keyword>
<gene>
    <name evidence="13" type="primary">flgJ</name>
    <name evidence="13" type="ORF">Q4490_16995</name>
</gene>
<dbReference type="Gene3D" id="2.10.70.40">
    <property type="entry name" value="peptidoglycan hydrolase"/>
    <property type="match status" value="1"/>
</dbReference>
<comment type="similarity">
    <text evidence="4">In the C-terminal section; belongs to the glycosyl hydrolase 73 family.</text>
</comment>